<gene>
    <name evidence="2" type="ORF">JZX89_15170</name>
</gene>
<dbReference type="PANTHER" id="PTHR30535">
    <property type="entry name" value="VITAMIN B12-BINDING PROTEIN"/>
    <property type="match status" value="1"/>
</dbReference>
<dbReference type="InterPro" id="IPR050902">
    <property type="entry name" value="ABC_Transporter_SBP"/>
</dbReference>
<keyword evidence="3" id="KW-1185">Reference proteome</keyword>
<dbReference type="EMBL" id="JAFLNA010000007">
    <property type="protein sequence ID" value="MBO0132078.1"/>
    <property type="molecule type" value="Genomic_DNA"/>
</dbReference>
<accession>A0ABS3EJJ3</accession>
<dbReference type="PROSITE" id="PS50983">
    <property type="entry name" value="FE_B12_PBP"/>
    <property type="match status" value="1"/>
</dbReference>
<dbReference type="PANTHER" id="PTHR30535:SF34">
    <property type="entry name" value="MOLYBDATE-BINDING PROTEIN MOLA"/>
    <property type="match status" value="1"/>
</dbReference>
<proteinExistence type="predicted"/>
<protein>
    <submittedName>
        <fullName evidence="2">ABC transporter substrate-binding protein</fullName>
    </submittedName>
</protein>
<organism evidence="2 3">
    <name type="scientific">Agrobacterium burrii</name>
    <dbReference type="NCBI Taxonomy" id="2815339"/>
    <lineage>
        <taxon>Bacteria</taxon>
        <taxon>Pseudomonadati</taxon>
        <taxon>Pseudomonadota</taxon>
        <taxon>Alphaproteobacteria</taxon>
        <taxon>Hyphomicrobiales</taxon>
        <taxon>Rhizobiaceae</taxon>
        <taxon>Rhizobium/Agrobacterium group</taxon>
        <taxon>Agrobacterium</taxon>
        <taxon>Agrobacterium tumefaciens complex</taxon>
    </lineage>
</organism>
<dbReference type="Gene3D" id="3.40.50.1980">
    <property type="entry name" value="Nitrogenase molybdenum iron protein domain"/>
    <property type="match status" value="2"/>
</dbReference>
<dbReference type="Pfam" id="PF01497">
    <property type="entry name" value="Peripla_BP_2"/>
    <property type="match status" value="1"/>
</dbReference>
<evidence type="ECO:0000259" key="1">
    <source>
        <dbReference type="PROSITE" id="PS50983"/>
    </source>
</evidence>
<reference evidence="2 3" key="1">
    <citation type="submission" date="2021-03" db="EMBL/GenBank/DDBJ databases">
        <title>Whole genome sequence of Agrobacterium sp. strain Rnr.</title>
        <authorList>
            <person name="Mafakheri H."/>
            <person name="Taghavi S.M."/>
            <person name="Nemanja K."/>
            <person name="Osdaghi E."/>
        </authorList>
    </citation>
    <scope>NUCLEOTIDE SEQUENCE [LARGE SCALE GENOMIC DNA]</scope>
    <source>
        <strain evidence="2 3">Rnr</strain>
    </source>
</reference>
<dbReference type="InterPro" id="IPR002491">
    <property type="entry name" value="ABC_transptr_periplasmic_BD"/>
</dbReference>
<evidence type="ECO:0000313" key="3">
    <source>
        <dbReference type="Proteomes" id="UP000664699"/>
    </source>
</evidence>
<evidence type="ECO:0000313" key="2">
    <source>
        <dbReference type="EMBL" id="MBO0132078.1"/>
    </source>
</evidence>
<dbReference type="SUPFAM" id="SSF53807">
    <property type="entry name" value="Helical backbone' metal receptor"/>
    <property type="match status" value="1"/>
</dbReference>
<name>A0ABS3EJJ3_9HYPH</name>
<comment type="caution">
    <text evidence="2">The sequence shown here is derived from an EMBL/GenBank/DDBJ whole genome shotgun (WGS) entry which is preliminary data.</text>
</comment>
<feature type="domain" description="Fe/B12 periplasmic-binding" evidence="1">
    <location>
        <begin position="39"/>
        <end position="335"/>
    </location>
</feature>
<sequence length="372" mass="39664">MLLIPALASWLAKTDRAYAEIIMVDAVGRPVKLAAPAKRIVTNESLLLVTLALLDDDPVSRLAGWAAPQRLDKGIYNAFQRKFPAIDRIPMVGGVIPSTSSVESILSAQPDLFVVSLWEPGWREITDKLERAGVSVLFLDSPQTSSTGPAEATARSVKLLGQAIDRNEKANDFANLVLSHYQKVASHLSAGSKRPSVLVDAHAGGQCCSVPGAANRLTELVALAGGHSVGSDIVPGYSGQLSMEAVLGIDPQIYIGTGGAHLASQGGLVLGGGYDTPTARASLTNVLSLDLRSELSAVQNGRAFAVSHQLAISELSVLVLETFAKWIHPDLQSEIDPDQTLAEINRRFMAVPLDGTFWISVDDGRFKKKDQE</sequence>
<dbReference type="Proteomes" id="UP000664699">
    <property type="component" value="Unassembled WGS sequence"/>
</dbReference>